<dbReference type="Gene3D" id="3.90.930.1">
    <property type="match status" value="1"/>
</dbReference>
<gene>
    <name evidence="1" type="ORF">FFWV33_10000</name>
</gene>
<dbReference type="AlphaFoldDB" id="A0A2S1LDU1"/>
<organism evidence="1 2">
    <name type="scientific">Flavobacterium faecale</name>
    <dbReference type="NCBI Taxonomy" id="1355330"/>
    <lineage>
        <taxon>Bacteria</taxon>
        <taxon>Pseudomonadati</taxon>
        <taxon>Bacteroidota</taxon>
        <taxon>Flavobacteriia</taxon>
        <taxon>Flavobacteriales</taxon>
        <taxon>Flavobacteriaceae</taxon>
        <taxon>Flavobacterium</taxon>
    </lineage>
</organism>
<evidence type="ECO:0000313" key="1">
    <source>
        <dbReference type="EMBL" id="AWG21841.1"/>
    </source>
</evidence>
<proteinExistence type="predicted"/>
<dbReference type="Proteomes" id="UP000244527">
    <property type="component" value="Chromosome"/>
</dbReference>
<dbReference type="KEGG" id="ffa:FFWV33_10000"/>
<dbReference type="SUPFAM" id="SSF82185">
    <property type="entry name" value="Histone H3 K4-specific methyltransferase SET7/9 N-terminal domain"/>
    <property type="match status" value="2"/>
</dbReference>
<dbReference type="EMBL" id="CP020918">
    <property type="protein sequence ID" value="AWG21841.1"/>
    <property type="molecule type" value="Genomic_DNA"/>
</dbReference>
<accession>A0A2S1LDU1</accession>
<protein>
    <recommendedName>
        <fullName evidence="3">Membrane-binding protein</fullName>
    </recommendedName>
</protein>
<reference evidence="1 2" key="1">
    <citation type="submission" date="2017-04" db="EMBL/GenBank/DDBJ databases">
        <title>Compelte genome sequence of WV33.</title>
        <authorList>
            <person name="Lee P.C."/>
        </authorList>
    </citation>
    <scope>NUCLEOTIDE SEQUENCE [LARGE SCALE GENOMIC DNA]</scope>
    <source>
        <strain evidence="1 2">WV33</strain>
    </source>
</reference>
<evidence type="ECO:0008006" key="3">
    <source>
        <dbReference type="Google" id="ProtNLM"/>
    </source>
</evidence>
<dbReference type="Pfam" id="PF07661">
    <property type="entry name" value="MORN_2"/>
    <property type="match status" value="2"/>
</dbReference>
<keyword evidence="2" id="KW-1185">Reference proteome</keyword>
<dbReference type="Gene3D" id="2.20.110.10">
    <property type="entry name" value="Histone H3 K4-specific methyltransferase SET7/9 N-terminal domain"/>
    <property type="match status" value="1"/>
</dbReference>
<sequence length="858" mass="99839">MIRNVLKSNKTVHLTVSLPLQLKNIMKFQLKNSICCLFFFLITACYSQEKTAIYYDSDWKVCTKENYTYYRPMPLKEIGDLVFVRDYYKNGNLQMQGYFLKKEQEQKVGDIYWYDENGMDSNSSQYYNISQVPELTYYYPDGKLWKKVNYKNEVKEGATTIYKKDGSVLMSGKFHYKKPVSGNFNNLYRIEHYYGKSLLQEKADGEQTTAVMVYDESLPSKTAVQPQANIYEKLFWSGGQQLAQSKAFKLINDYDNPKLIGQKNYDKSGNSLQSILQQDIDYGYKIKNGNTYEYYTQNNFVVGVKSITPYVERAIQGKIVSFYPNGKMSSIVNYKKGKQDGEALVYNTAGNIENKQVWKNGKPYQGNFVEKFSSQIFIHATYSNGAQVGEVTTKTDKDSIITKGTIKEGKPYQGSFLIEDPEKDRNEIVQINNFIKTGKQIIFNYNFLKPIETHTLINGLRNGESVYYKDGEVVSRIICKNGKFFDGTYHDDEMMVTYENGFIIEETSYERNGMPNKKIVRSYKDNQIQSVSYSEQFILLDVPQQIYTGTYKNGLPFDGFFREDGNEIKTIEYYENGILKHQYSNDYLKNMEKYSFPEYDLKSTFKDGKVFDGMEYKKESKSYISKKWKNGVLQSIDFDVFAMHYFNRISFNFLKESIEITDYQSKGELIIEEKNKILTMRLIGKGQTLFSKTSNNSTIGDELPRNGGRAYILKNNKVVTADFTVDQTEKANIADSEENFEILTNIFYAMIYEDNTLIGFKEAIAQEFMTEYQFYRFVRHDDELQDKRVLATIQTNEKSQPSSGIQVRPTSANKYNLDLFYGGRLYTTLNNVPFEKLEIEVENLYKLLNKKLQEEYNR</sequence>
<dbReference type="InterPro" id="IPR011652">
    <property type="entry name" value="MORN_2"/>
</dbReference>
<name>A0A2S1LDU1_9FLAO</name>
<evidence type="ECO:0000313" key="2">
    <source>
        <dbReference type="Proteomes" id="UP000244527"/>
    </source>
</evidence>